<organism evidence="1 2">
    <name type="scientific">Dactylosporangium darangshiense</name>
    <dbReference type="NCBI Taxonomy" id="579108"/>
    <lineage>
        <taxon>Bacteria</taxon>
        <taxon>Bacillati</taxon>
        <taxon>Actinomycetota</taxon>
        <taxon>Actinomycetes</taxon>
        <taxon>Micromonosporales</taxon>
        <taxon>Micromonosporaceae</taxon>
        <taxon>Dactylosporangium</taxon>
    </lineage>
</organism>
<dbReference type="EMBL" id="BAABAT010000013">
    <property type="protein sequence ID" value="GAA4252318.1"/>
    <property type="molecule type" value="Genomic_DNA"/>
</dbReference>
<comment type="caution">
    <text evidence="1">The sequence shown here is derived from an EMBL/GenBank/DDBJ whole genome shotgun (WGS) entry which is preliminary data.</text>
</comment>
<proteinExistence type="predicted"/>
<keyword evidence="2" id="KW-1185">Reference proteome</keyword>
<dbReference type="RefSeq" id="WP_345129411.1">
    <property type="nucleotide sequence ID" value="NZ_BAABAT010000013.1"/>
</dbReference>
<reference evidence="2" key="1">
    <citation type="journal article" date="2019" name="Int. J. Syst. Evol. Microbiol.">
        <title>The Global Catalogue of Microorganisms (GCM) 10K type strain sequencing project: providing services to taxonomists for standard genome sequencing and annotation.</title>
        <authorList>
            <consortium name="The Broad Institute Genomics Platform"/>
            <consortium name="The Broad Institute Genome Sequencing Center for Infectious Disease"/>
            <person name="Wu L."/>
            <person name="Ma J."/>
        </authorList>
    </citation>
    <scope>NUCLEOTIDE SEQUENCE [LARGE SCALE GENOMIC DNA]</scope>
    <source>
        <strain evidence="2">JCM 17441</strain>
    </source>
</reference>
<evidence type="ECO:0000313" key="1">
    <source>
        <dbReference type="EMBL" id="GAA4252318.1"/>
    </source>
</evidence>
<sequence length="563" mass="57897">MGKHQAGSLTLGASMRALVLLLAVGLVGAAGWYVLHDRAGNAADGTDCPTTLHVITASSFANVVSAAGRTLRSGPDCILVDTTSADGRPASGQLSQVNADVWIPDDAAWAPLAPPGFLVAADKDTAEKRESAAGTMIANSPILMVTDPGTAEKIKAKGNGWLALSELLDTKGSGVRLVVRDPSLSGDGLVAAGAVGEAVWLEKGMDASSLALNTTLAVTRTVNHDLAATPNEAGEVGLVPEYALLPIMSLGGANRVYIAGADHTALMRYTWLPSASAARDPKRAAALRRLLAAFSTTEGRQAINAAGLRGPGQVRPPFDGGSALPEPTAPPFDVLAPHHVQHVFATWDPEDRRSNLLIIVDISGSPGSNGGGSTPTGGSSPSAGAKLAPIDVLKAGCRVVGDLMPVGSRLGLWEISPGATGGYRKLLPSDRLDDTSKGAFTRSVNALTAHKAGAGLLDTVVAGYQSIRDDWHDDMFNQVFILTDDAAKDSSNGPAVAAMVQKLAGLKDTERPVTISVVVLGKKDAADKLKTAMQPLGAYVDNAVSADDVQAAFIHVVAGGLHE</sequence>
<dbReference type="Pfam" id="PF13531">
    <property type="entry name" value="SBP_bac_11"/>
    <property type="match status" value="1"/>
</dbReference>
<evidence type="ECO:0000313" key="2">
    <source>
        <dbReference type="Proteomes" id="UP001500620"/>
    </source>
</evidence>
<dbReference type="Proteomes" id="UP001500620">
    <property type="component" value="Unassembled WGS sequence"/>
</dbReference>
<gene>
    <name evidence="1" type="ORF">GCM10022255_048330</name>
</gene>
<dbReference type="InterPro" id="IPR036465">
    <property type="entry name" value="vWFA_dom_sf"/>
</dbReference>
<dbReference type="SUPFAM" id="SSF53300">
    <property type="entry name" value="vWA-like"/>
    <property type="match status" value="1"/>
</dbReference>
<accession>A0ABP8DCV4</accession>
<name>A0ABP8DCV4_9ACTN</name>
<dbReference type="Gene3D" id="3.40.50.410">
    <property type="entry name" value="von Willebrand factor, type A domain"/>
    <property type="match status" value="1"/>
</dbReference>
<protein>
    <recommendedName>
        <fullName evidence="3">VWFA domain-containing protein</fullName>
    </recommendedName>
</protein>
<evidence type="ECO:0008006" key="3">
    <source>
        <dbReference type="Google" id="ProtNLM"/>
    </source>
</evidence>